<dbReference type="Gene3D" id="2.20.230.10">
    <property type="entry name" value="Resuscitation-promoting factor rpfb"/>
    <property type="match status" value="1"/>
</dbReference>
<dbReference type="GO" id="GO:0004553">
    <property type="term" value="F:hydrolase activity, hydrolyzing O-glycosyl compounds"/>
    <property type="evidence" value="ECO:0007669"/>
    <property type="project" value="InterPro"/>
</dbReference>
<dbReference type="Proteomes" id="UP000065807">
    <property type="component" value="Chromosome"/>
</dbReference>
<dbReference type="InterPro" id="IPR051933">
    <property type="entry name" value="Resuscitation_pf_RpfB"/>
</dbReference>
<dbReference type="Gene3D" id="2.40.40.10">
    <property type="entry name" value="RlpA-like domain"/>
    <property type="match status" value="1"/>
</dbReference>
<feature type="domain" description="G5" evidence="3">
    <location>
        <begin position="155"/>
        <end position="235"/>
    </location>
</feature>
<sequence length="347" mass="36997">MTAARSRKADGSPLGSAGWRGILKGVVLVAVLGGLAAAAPGWAVKEVTVSVDGTRLTQATLKPTVAGVLAEVSVELGDDDRVYPGLTAPVTRGLLIEVRKAFPVALRVGGREVRLQTAASTVGELLREAGVELGALDEVTPALDTRLPGPATVQVVRVRLEERWEEQTVPHDVLRWAEPTLAAGSTRVIRQGRDGLDRVHVELRFEDGNLVERRELARERVQEPVAKIVGIGQRQGGAQVVRTPQGPKRFSRVLEVLATAYTPGPESTAPYTDGLTATGVVARRGVVAVDPTVIPLGSHLYIPGYGLGVAADVGAAIKGRRIDLLYEDLGEALRFGRQYVKVYVLDE</sequence>
<dbReference type="RefSeq" id="WP_082726512.1">
    <property type="nucleotide sequence ID" value="NZ_AP014924.1"/>
</dbReference>
<dbReference type="InterPro" id="IPR010611">
    <property type="entry name" value="3D_dom"/>
</dbReference>
<feature type="transmembrane region" description="Helical" evidence="2">
    <location>
        <begin position="21"/>
        <end position="43"/>
    </location>
</feature>
<gene>
    <name evidence="4" type="ORF">LIP_3617</name>
</gene>
<evidence type="ECO:0000313" key="5">
    <source>
        <dbReference type="Proteomes" id="UP000065807"/>
    </source>
</evidence>
<keyword evidence="2" id="KW-1133">Transmembrane helix</keyword>
<evidence type="ECO:0000256" key="1">
    <source>
        <dbReference type="ARBA" id="ARBA00022729"/>
    </source>
</evidence>
<dbReference type="Pfam" id="PF06725">
    <property type="entry name" value="3D"/>
    <property type="match status" value="1"/>
</dbReference>
<dbReference type="STRING" id="1555112.LIP_3617"/>
<dbReference type="OrthoDB" id="9798935at2"/>
<keyword evidence="5" id="KW-1185">Reference proteome</keyword>
<name>A0A0K2SQM1_LIMPI</name>
<proteinExistence type="predicted"/>
<reference evidence="5" key="1">
    <citation type="submission" date="2015-07" db="EMBL/GenBank/DDBJ databases">
        <title>Complete genome sequence and phylogenetic analysis of Limnochorda pilosa.</title>
        <authorList>
            <person name="Watanabe M."/>
            <person name="Kojima H."/>
            <person name="Fukui M."/>
        </authorList>
    </citation>
    <scope>NUCLEOTIDE SEQUENCE [LARGE SCALE GENOMIC DNA]</scope>
    <source>
        <strain evidence="5">HC45</strain>
    </source>
</reference>
<keyword evidence="2" id="KW-0812">Transmembrane</keyword>
<dbReference type="GO" id="GO:0009254">
    <property type="term" value="P:peptidoglycan turnover"/>
    <property type="evidence" value="ECO:0007669"/>
    <property type="project" value="InterPro"/>
</dbReference>
<dbReference type="KEGG" id="lpil:LIP_3617"/>
<accession>A0A0K2SQM1</accession>
<dbReference type="Pfam" id="PF07501">
    <property type="entry name" value="G5"/>
    <property type="match status" value="1"/>
</dbReference>
<dbReference type="SMART" id="SM01208">
    <property type="entry name" value="G5"/>
    <property type="match status" value="1"/>
</dbReference>
<dbReference type="EMBL" id="AP014924">
    <property type="protein sequence ID" value="BAS29425.1"/>
    <property type="molecule type" value="Genomic_DNA"/>
</dbReference>
<dbReference type="SUPFAM" id="SSF50685">
    <property type="entry name" value="Barwin-like endoglucanases"/>
    <property type="match status" value="1"/>
</dbReference>
<dbReference type="AlphaFoldDB" id="A0A0K2SQM1"/>
<dbReference type="CDD" id="cd14667">
    <property type="entry name" value="3D_containing_proteins"/>
    <property type="match status" value="1"/>
</dbReference>
<keyword evidence="1" id="KW-0732">Signal</keyword>
<dbReference type="InterPro" id="IPR059180">
    <property type="entry name" value="3D_YorM"/>
</dbReference>
<dbReference type="GO" id="GO:0019867">
    <property type="term" value="C:outer membrane"/>
    <property type="evidence" value="ECO:0007669"/>
    <property type="project" value="InterPro"/>
</dbReference>
<dbReference type="InterPro" id="IPR011098">
    <property type="entry name" value="G5_dom"/>
</dbReference>
<evidence type="ECO:0000256" key="2">
    <source>
        <dbReference type="SAM" id="Phobius"/>
    </source>
</evidence>
<evidence type="ECO:0000313" key="4">
    <source>
        <dbReference type="EMBL" id="BAS29425.1"/>
    </source>
</evidence>
<keyword evidence="2" id="KW-0472">Membrane</keyword>
<dbReference type="InterPro" id="IPR007137">
    <property type="entry name" value="DUF348"/>
</dbReference>
<dbReference type="Pfam" id="PF03990">
    <property type="entry name" value="DUF348"/>
    <property type="match status" value="2"/>
</dbReference>
<dbReference type="PROSITE" id="PS51109">
    <property type="entry name" value="G5"/>
    <property type="match status" value="1"/>
</dbReference>
<dbReference type="InterPro" id="IPR036908">
    <property type="entry name" value="RlpA-like_sf"/>
</dbReference>
<organism evidence="4 5">
    <name type="scientific">Limnochorda pilosa</name>
    <dbReference type="NCBI Taxonomy" id="1555112"/>
    <lineage>
        <taxon>Bacteria</taxon>
        <taxon>Bacillati</taxon>
        <taxon>Bacillota</taxon>
        <taxon>Limnochordia</taxon>
        <taxon>Limnochordales</taxon>
        <taxon>Limnochordaceae</taxon>
        <taxon>Limnochorda</taxon>
    </lineage>
</organism>
<reference evidence="5" key="2">
    <citation type="journal article" date="2016" name="Int. J. Syst. Evol. Microbiol.">
        <title>Complete genome sequence and cell structure of Limnochorda pilosa, a Gram-negative spore-former within the phylum Firmicutes.</title>
        <authorList>
            <person name="Watanabe M."/>
            <person name="Kojima H."/>
            <person name="Fukui M."/>
        </authorList>
    </citation>
    <scope>NUCLEOTIDE SEQUENCE [LARGE SCALE GENOMIC DNA]</scope>
    <source>
        <strain evidence="5">HC45</strain>
    </source>
</reference>
<evidence type="ECO:0000259" key="3">
    <source>
        <dbReference type="PROSITE" id="PS51109"/>
    </source>
</evidence>
<dbReference type="PANTHER" id="PTHR39160">
    <property type="entry name" value="CELL WALL-BINDING PROTEIN YOCH"/>
    <property type="match status" value="1"/>
</dbReference>
<dbReference type="PANTHER" id="PTHR39160:SF4">
    <property type="entry name" value="RESUSCITATION-PROMOTING FACTOR RPFB"/>
    <property type="match status" value="1"/>
</dbReference>
<protein>
    <recommendedName>
        <fullName evidence="3">G5 domain-containing protein</fullName>
    </recommendedName>
</protein>